<keyword evidence="1" id="KW-1133">Transmembrane helix</keyword>
<evidence type="ECO:0000313" key="2">
    <source>
        <dbReference type="Proteomes" id="UP000095287"/>
    </source>
</evidence>
<feature type="transmembrane region" description="Helical" evidence="1">
    <location>
        <begin position="21"/>
        <end position="45"/>
    </location>
</feature>
<dbReference type="WBParaSite" id="L893_g16412.t1">
    <property type="protein sequence ID" value="L893_g16412.t1"/>
    <property type="gene ID" value="L893_g16412"/>
</dbReference>
<proteinExistence type="predicted"/>
<organism evidence="2 3">
    <name type="scientific">Steinernema glaseri</name>
    <dbReference type="NCBI Taxonomy" id="37863"/>
    <lineage>
        <taxon>Eukaryota</taxon>
        <taxon>Metazoa</taxon>
        <taxon>Ecdysozoa</taxon>
        <taxon>Nematoda</taxon>
        <taxon>Chromadorea</taxon>
        <taxon>Rhabditida</taxon>
        <taxon>Tylenchina</taxon>
        <taxon>Panagrolaimomorpha</taxon>
        <taxon>Strongyloidoidea</taxon>
        <taxon>Steinernematidae</taxon>
        <taxon>Steinernema</taxon>
    </lineage>
</organism>
<keyword evidence="2" id="KW-1185">Reference proteome</keyword>
<accession>A0A1I7YHP3</accession>
<dbReference type="Proteomes" id="UP000095287">
    <property type="component" value="Unplaced"/>
</dbReference>
<protein>
    <submittedName>
        <fullName evidence="3">Integron gene cassette protein</fullName>
    </submittedName>
</protein>
<evidence type="ECO:0000256" key="1">
    <source>
        <dbReference type="SAM" id="Phobius"/>
    </source>
</evidence>
<dbReference type="AlphaFoldDB" id="A0A1I7YHP3"/>
<reference evidence="3" key="1">
    <citation type="submission" date="2016-11" db="UniProtKB">
        <authorList>
            <consortium name="WormBaseParasite"/>
        </authorList>
    </citation>
    <scope>IDENTIFICATION</scope>
</reference>
<name>A0A1I7YHP3_9BILA</name>
<sequence length="133" mass="14829">MSTHSDSDYGTCFFGSMKIKFAVTLIGAFYLCVSAGLTTIALIFFLDEPAIFLTMVVISSVAVTFTAFLFVGIHRNKPKFVLAFWIMQILSILGMLALVVMVTLILCDYDDADVKLEVHPDAEDKRHTDYRST</sequence>
<evidence type="ECO:0000313" key="3">
    <source>
        <dbReference type="WBParaSite" id="L893_g16412.t1"/>
    </source>
</evidence>
<feature type="transmembrane region" description="Helical" evidence="1">
    <location>
        <begin position="51"/>
        <end position="73"/>
    </location>
</feature>
<keyword evidence="1" id="KW-0812">Transmembrane</keyword>
<feature type="transmembrane region" description="Helical" evidence="1">
    <location>
        <begin position="80"/>
        <end position="106"/>
    </location>
</feature>
<keyword evidence="1" id="KW-0472">Membrane</keyword>